<evidence type="ECO:0000313" key="3">
    <source>
        <dbReference type="EMBL" id="CAE2195945.1"/>
    </source>
</evidence>
<evidence type="ECO:0000256" key="2">
    <source>
        <dbReference type="SAM" id="SignalP"/>
    </source>
</evidence>
<gene>
    <name evidence="3" type="ORF">CPOL0286_LOCUS1299</name>
    <name evidence="4" type="ORF">CPOL0286_LOCUS1300</name>
</gene>
<dbReference type="EMBL" id="HBKO01002572">
    <property type="protein sequence ID" value="CAE2195946.1"/>
    <property type="molecule type" value="Transcribed_RNA"/>
</dbReference>
<feature type="chain" id="PRO_5036191691" evidence="2">
    <location>
        <begin position="18"/>
        <end position="392"/>
    </location>
</feature>
<feature type="region of interest" description="Disordered" evidence="1">
    <location>
        <begin position="276"/>
        <end position="296"/>
    </location>
</feature>
<name>A0A6T7WHN7_9EUKA</name>
<proteinExistence type="predicted"/>
<organism evidence="3">
    <name type="scientific">Prymnesium polylepis</name>
    <dbReference type="NCBI Taxonomy" id="72548"/>
    <lineage>
        <taxon>Eukaryota</taxon>
        <taxon>Haptista</taxon>
        <taxon>Haptophyta</taxon>
        <taxon>Prymnesiophyceae</taxon>
        <taxon>Prymnesiales</taxon>
        <taxon>Prymnesiaceae</taxon>
        <taxon>Prymnesium</taxon>
    </lineage>
</organism>
<dbReference type="AlphaFoldDB" id="A0A6T7WHN7"/>
<evidence type="ECO:0000256" key="1">
    <source>
        <dbReference type="SAM" id="MobiDB-lite"/>
    </source>
</evidence>
<feature type="compositionally biased region" description="Low complexity" evidence="1">
    <location>
        <begin position="281"/>
        <end position="292"/>
    </location>
</feature>
<reference evidence="3" key="1">
    <citation type="submission" date="2021-01" db="EMBL/GenBank/DDBJ databases">
        <authorList>
            <person name="Corre E."/>
            <person name="Pelletier E."/>
            <person name="Niang G."/>
            <person name="Scheremetjew M."/>
            <person name="Finn R."/>
            <person name="Kale V."/>
            <person name="Holt S."/>
            <person name="Cochrane G."/>
            <person name="Meng A."/>
            <person name="Brown T."/>
            <person name="Cohen L."/>
        </authorList>
    </citation>
    <scope>NUCLEOTIDE SEQUENCE</scope>
    <source>
        <strain evidence="3">UIO037</strain>
    </source>
</reference>
<feature type="region of interest" description="Disordered" evidence="1">
    <location>
        <begin position="65"/>
        <end position="139"/>
    </location>
</feature>
<feature type="signal peptide" evidence="2">
    <location>
        <begin position="1"/>
        <end position="17"/>
    </location>
</feature>
<accession>A0A6T7WHN7</accession>
<protein>
    <submittedName>
        <fullName evidence="3">Uncharacterized protein</fullName>
    </submittedName>
</protein>
<dbReference type="EMBL" id="HBKO01002570">
    <property type="protein sequence ID" value="CAE2195945.1"/>
    <property type="molecule type" value="Transcribed_RNA"/>
</dbReference>
<evidence type="ECO:0000313" key="4">
    <source>
        <dbReference type="EMBL" id="CAE2195946.1"/>
    </source>
</evidence>
<feature type="compositionally biased region" description="Polar residues" evidence="1">
    <location>
        <begin position="114"/>
        <end position="123"/>
    </location>
</feature>
<sequence>MLARRLLCLALLHPAYTFLLVPHTPPRPMQPRAAVSASLGDDLHAAGVAALASVVLMVAPSAAYAKGGGHGGGHSSHSSSHHSSSSRRTLHPYNGPSRPASRKSSRGSSSSSRLLNSGYTSRHSSSVSSSPQPPVVLYPDEGQARRENGYFCPANLPKPGEKVDVAGDVFGDMVLPKRTATVISSHPASQASLYGAGGGETLQPVPGFESDCSVTVQFDDGTTGTVSAAEQPKSIIEKVAPALLLGTYAATFFIPEGSSWESAESRHEELLRELELASTDEPPSSGEYWGSSEESDEGHQAVRATINFRSDGPVTGRGKDGVDGAYRITRGRWGALDGSTKPTVAWIEEYDEGFRVAVEGRYDVRAGKIKARFVSSRGVSGSFELAPKPSVF</sequence>
<keyword evidence="2" id="KW-0732">Signal</keyword>